<organism evidence="2 3">
    <name type="scientific">Priapulus caudatus</name>
    <name type="common">Priapulid worm</name>
    <dbReference type="NCBI Taxonomy" id="37621"/>
    <lineage>
        <taxon>Eukaryota</taxon>
        <taxon>Metazoa</taxon>
        <taxon>Ecdysozoa</taxon>
        <taxon>Scalidophora</taxon>
        <taxon>Priapulida</taxon>
        <taxon>Priapulimorpha</taxon>
        <taxon>Priapulimorphida</taxon>
        <taxon>Priapulidae</taxon>
        <taxon>Priapulus</taxon>
    </lineage>
</organism>
<reference evidence="3" key="1">
    <citation type="submission" date="2025-08" db="UniProtKB">
        <authorList>
            <consortium name="RefSeq"/>
        </authorList>
    </citation>
    <scope>IDENTIFICATION</scope>
</reference>
<name>A0ABM1E573_PRICU</name>
<dbReference type="Proteomes" id="UP000695022">
    <property type="component" value="Unplaced"/>
</dbReference>
<protein>
    <submittedName>
        <fullName evidence="3">Uncharacterized protein LOC106808936</fullName>
    </submittedName>
</protein>
<evidence type="ECO:0000313" key="2">
    <source>
        <dbReference type="Proteomes" id="UP000695022"/>
    </source>
</evidence>
<accession>A0ABM1E573</accession>
<evidence type="ECO:0000256" key="1">
    <source>
        <dbReference type="SAM" id="MobiDB-lite"/>
    </source>
</evidence>
<dbReference type="GeneID" id="106808936"/>
<evidence type="ECO:0000313" key="3">
    <source>
        <dbReference type="RefSeq" id="XP_014667344.1"/>
    </source>
</evidence>
<proteinExistence type="predicted"/>
<dbReference type="RefSeq" id="XP_014667344.1">
    <property type="nucleotide sequence ID" value="XM_014811858.1"/>
</dbReference>
<feature type="region of interest" description="Disordered" evidence="1">
    <location>
        <begin position="66"/>
        <end position="86"/>
    </location>
</feature>
<sequence length="195" mass="21397">MASPESGDKNTVEISRYEKERMAGVCIKEEEEIRGDDDADMDVIAAVLDNAIATVEVCELVVEGVSDAPPSTPGSGEVVSAGGAGDPQRDACAPCSPIAVPTCLRSVMLTNQDAREFLNKLVARRVEDFFDARIPSANWRSFGGESATWRMMSDYWRGRSPPATAARRWPHYAVTVGNPCSTSRLRRLRIMWYVP</sequence>
<gene>
    <name evidence="3" type="primary">LOC106808936</name>
</gene>
<keyword evidence="2" id="KW-1185">Reference proteome</keyword>